<evidence type="ECO:0000313" key="3">
    <source>
        <dbReference type="Proteomes" id="UP001596060"/>
    </source>
</evidence>
<keyword evidence="1" id="KW-0732">Signal</keyword>
<accession>A0ABW0NT63</accession>
<reference evidence="3" key="1">
    <citation type="journal article" date="2019" name="Int. J. Syst. Evol. Microbiol.">
        <title>The Global Catalogue of Microorganisms (GCM) 10K type strain sequencing project: providing services to taxonomists for standard genome sequencing and annotation.</title>
        <authorList>
            <consortium name="The Broad Institute Genomics Platform"/>
            <consortium name="The Broad Institute Genome Sequencing Center for Infectious Disease"/>
            <person name="Wu L."/>
            <person name="Ma J."/>
        </authorList>
    </citation>
    <scope>NUCLEOTIDE SEQUENCE [LARGE SCALE GENOMIC DNA]</scope>
    <source>
        <strain evidence="3">CCUG 43117</strain>
    </source>
</reference>
<feature type="signal peptide" evidence="1">
    <location>
        <begin position="1"/>
        <end position="28"/>
    </location>
</feature>
<dbReference type="RefSeq" id="WP_066722232.1">
    <property type="nucleotide sequence ID" value="NZ_JBHSLU010000003.1"/>
</dbReference>
<protein>
    <submittedName>
        <fullName evidence="2">Uncharacterized protein</fullName>
    </submittedName>
</protein>
<gene>
    <name evidence="2" type="ORF">ACFPN9_00430</name>
</gene>
<proteinExistence type="predicted"/>
<dbReference type="Proteomes" id="UP001596060">
    <property type="component" value="Unassembled WGS sequence"/>
</dbReference>
<dbReference type="EMBL" id="JBHSLU010000003">
    <property type="protein sequence ID" value="MFC5503716.1"/>
    <property type="molecule type" value="Genomic_DNA"/>
</dbReference>
<evidence type="ECO:0000313" key="2">
    <source>
        <dbReference type="EMBL" id="MFC5503716.1"/>
    </source>
</evidence>
<name>A0ABW0NT63_9HYPH</name>
<keyword evidence="3" id="KW-1185">Reference proteome</keyword>
<feature type="chain" id="PRO_5046085663" evidence="1">
    <location>
        <begin position="29"/>
        <end position="234"/>
    </location>
</feature>
<evidence type="ECO:0000256" key="1">
    <source>
        <dbReference type="SAM" id="SignalP"/>
    </source>
</evidence>
<sequence length="234" mass="25119">MKKAALIFALCGLVALLWASAVKTPHHAYRLTVSVETPQGVKSGTSVVHVFMDTRKGLLPNTGGGTAIWGDAIVLDLGDGKNVVALLAPDDIALKAFGRAGRSLMPDEVKSLTGEVVLNRVLVPTVVTFPDLNDPAGATIVYGVRWRDTPPQGVAPDYIDDFRAVLGVGYGFRSATIELVPGGIWPLNLVGLTGLPVTRGVEKRIPFLASHREQLYRQSSQLGRYVPMLGHFVR</sequence>
<organism evidence="2 3">
    <name type="scientific">Bosea massiliensis</name>
    <dbReference type="NCBI Taxonomy" id="151419"/>
    <lineage>
        <taxon>Bacteria</taxon>
        <taxon>Pseudomonadati</taxon>
        <taxon>Pseudomonadota</taxon>
        <taxon>Alphaproteobacteria</taxon>
        <taxon>Hyphomicrobiales</taxon>
        <taxon>Boseaceae</taxon>
        <taxon>Bosea</taxon>
    </lineage>
</organism>
<comment type="caution">
    <text evidence="2">The sequence shown here is derived from an EMBL/GenBank/DDBJ whole genome shotgun (WGS) entry which is preliminary data.</text>
</comment>